<dbReference type="Proteomes" id="UP000041254">
    <property type="component" value="Unassembled WGS sequence"/>
</dbReference>
<dbReference type="PROSITE" id="PS00330">
    <property type="entry name" value="HEMOLYSIN_CALCIUM"/>
    <property type="match status" value="1"/>
</dbReference>
<dbReference type="VEuPathDB" id="CryptoDB:Vbra_3357"/>
<proteinExistence type="predicted"/>
<gene>
    <name evidence="3" type="ORF">Vbra_3357</name>
</gene>
<evidence type="ECO:0000259" key="2">
    <source>
        <dbReference type="PROSITE" id="PS50222"/>
    </source>
</evidence>
<evidence type="ECO:0000256" key="1">
    <source>
        <dbReference type="SAM" id="MobiDB-lite"/>
    </source>
</evidence>
<feature type="domain" description="EF-hand" evidence="2">
    <location>
        <begin position="1"/>
        <end position="24"/>
    </location>
</feature>
<accession>A0A0G4GKW0</accession>
<dbReference type="InterPro" id="IPR002048">
    <property type="entry name" value="EF_hand_dom"/>
</dbReference>
<dbReference type="InterPro" id="IPR018247">
    <property type="entry name" value="EF_Hand_1_Ca_BS"/>
</dbReference>
<dbReference type="EMBL" id="CDMY01000699">
    <property type="protein sequence ID" value="CEM30632.1"/>
    <property type="molecule type" value="Genomic_DNA"/>
</dbReference>
<keyword evidence="4" id="KW-1185">Reference proteome</keyword>
<dbReference type="GO" id="GO:0005509">
    <property type="term" value="F:calcium ion binding"/>
    <property type="evidence" value="ECO:0007669"/>
    <property type="project" value="InterPro"/>
</dbReference>
<dbReference type="PROSITE" id="PS50222">
    <property type="entry name" value="EF_HAND_2"/>
    <property type="match status" value="1"/>
</dbReference>
<name>A0A0G4GKW0_VITBC</name>
<dbReference type="InParanoid" id="A0A0G4GKW0"/>
<dbReference type="InterPro" id="IPR001343">
    <property type="entry name" value="Hemolysn_Ca-bd"/>
</dbReference>
<dbReference type="Gene3D" id="2.150.10.10">
    <property type="entry name" value="Serralysin-like metalloprotease, C-terminal"/>
    <property type="match status" value="1"/>
</dbReference>
<dbReference type="InterPro" id="IPR018511">
    <property type="entry name" value="Hemolysin-typ_Ca-bd_CS"/>
</dbReference>
<dbReference type="AlphaFoldDB" id="A0A0G4GKW0"/>
<sequence>MDKDGNGLLCWEEVQDYLQPAEDLAKTAHVQELIRQVEVMLKETATAATVEQADILIKKPSAKNLTEEAEKVLDAPEIMELVDSASAVLKRQSATNLTVEVRKYLHGESTGQDVENSYDILMAEEAGKNLSSAFEALIDSETVDNFVKIAEDIIENPSAELENATQSLESKADKVTYANSTDAVGDGWEHVVKEEKKLRTGIYKEIEDLGNDLDNETAVRDGVLVADELLTRENINDLIDHAKGHLRDSRLKDNILQNYYEDLKKDAANARLQDSKPVGDYAKIYYDDIKNKYSLVSGCLLVSDAIKGLGATTSDCTDCPDFPLYSKEGTKPTPPPPRADWDGIQKGFDQFRDQGEHLPSEADGCKQEAGVLKCEEATAPTFVKLSPNSPVQNVKGTSQPDEIIGSTSDNELDGGEGTDILNGGGGNDKLTGGAGNDLFVMSDLPGTSTVTDFTPGTDQLDLRGFQISDPNDLDFAEGSVIIKIDEEHQMVLEGVSRDQLSLGDYMLVAADPTASTQAPEESKDSGAHAHQSATEVAVITAATWLLAAHYIAA</sequence>
<dbReference type="PRINTS" id="PR00313">
    <property type="entry name" value="CABNDNGRPT"/>
</dbReference>
<feature type="compositionally biased region" description="Polar residues" evidence="1">
    <location>
        <begin position="386"/>
        <end position="409"/>
    </location>
</feature>
<dbReference type="PROSITE" id="PS00018">
    <property type="entry name" value="EF_HAND_1"/>
    <property type="match status" value="1"/>
</dbReference>
<feature type="region of interest" description="Disordered" evidence="1">
    <location>
        <begin position="385"/>
        <end position="428"/>
    </location>
</feature>
<reference evidence="3 4" key="1">
    <citation type="submission" date="2014-11" db="EMBL/GenBank/DDBJ databases">
        <authorList>
            <person name="Zhu J."/>
            <person name="Qi W."/>
            <person name="Song R."/>
        </authorList>
    </citation>
    <scope>NUCLEOTIDE SEQUENCE [LARGE SCALE GENOMIC DNA]</scope>
</reference>
<evidence type="ECO:0000313" key="4">
    <source>
        <dbReference type="Proteomes" id="UP000041254"/>
    </source>
</evidence>
<evidence type="ECO:0000313" key="3">
    <source>
        <dbReference type="EMBL" id="CEM30632.1"/>
    </source>
</evidence>
<protein>
    <recommendedName>
        <fullName evidence="2">EF-hand domain-containing protein</fullName>
    </recommendedName>
</protein>
<dbReference type="SUPFAM" id="SSF51120">
    <property type="entry name" value="beta-Roll"/>
    <property type="match status" value="1"/>
</dbReference>
<dbReference type="Pfam" id="PF00353">
    <property type="entry name" value="HemolysinCabind"/>
    <property type="match status" value="1"/>
</dbReference>
<dbReference type="InterPro" id="IPR011049">
    <property type="entry name" value="Serralysin-like_metalloprot_C"/>
</dbReference>
<organism evidence="3 4">
    <name type="scientific">Vitrella brassicaformis (strain CCMP3155)</name>
    <dbReference type="NCBI Taxonomy" id="1169540"/>
    <lineage>
        <taxon>Eukaryota</taxon>
        <taxon>Sar</taxon>
        <taxon>Alveolata</taxon>
        <taxon>Colpodellida</taxon>
        <taxon>Vitrellaceae</taxon>
        <taxon>Vitrella</taxon>
    </lineage>
</organism>